<evidence type="ECO:0000256" key="3">
    <source>
        <dbReference type="SAM" id="SignalP"/>
    </source>
</evidence>
<dbReference type="Proteomes" id="UP001319827">
    <property type="component" value="Chromosome"/>
</dbReference>
<evidence type="ECO:0000313" key="6">
    <source>
        <dbReference type="Proteomes" id="UP001319827"/>
    </source>
</evidence>
<evidence type="ECO:0000259" key="4">
    <source>
        <dbReference type="Pfam" id="PF09699"/>
    </source>
</evidence>
<dbReference type="SUPFAM" id="SSF48695">
    <property type="entry name" value="Multiheme cytochromes"/>
    <property type="match status" value="1"/>
</dbReference>
<protein>
    <submittedName>
        <fullName evidence="5">C-type cytochrome</fullName>
    </submittedName>
</protein>
<keyword evidence="1 3" id="KW-0732">Signal</keyword>
<feature type="signal peptide" evidence="3">
    <location>
        <begin position="1"/>
        <end position="24"/>
    </location>
</feature>
<reference evidence="5 6" key="2">
    <citation type="journal article" date="2021" name="Int. J. Syst. Evol. Microbiol.">
        <title>Isolation and Polyphasic Characterization of Desulfuromonas versatilis sp. Nov., an Electrogenic Bacteria Capable of Versatile Metabolism Isolated from a Graphene Oxide-Reducing Enrichment Culture.</title>
        <authorList>
            <person name="Xie L."/>
            <person name="Yoshida N."/>
            <person name="Ishii S."/>
            <person name="Meng L."/>
        </authorList>
    </citation>
    <scope>NUCLEOTIDE SEQUENCE [LARGE SCALE GENOMIC DNA]</scope>
    <source>
        <strain evidence="5 6">NIT-T3</strain>
    </source>
</reference>
<sequence>MAKRTFRWVLYAALLVLCCAGCDAAGRHKVMSTLFDGYPALPPAEEYCRDFAEAKKTEEPGTGSDEAPETVKQQKTSKHRPYEEKACNDCHDQAQQNGLIRPQRELCFVCHKDFIQGTQVHGPVAVGECLACHKPHSAANPSLLTAAKDEICAICHQERRMAAGMHEAVGEKGMVCVDCHDPHFGNARYFLK</sequence>
<dbReference type="InterPro" id="IPR010177">
    <property type="entry name" value="Paired_CXXCH_1"/>
</dbReference>
<dbReference type="RefSeq" id="WP_221251425.1">
    <property type="nucleotide sequence ID" value="NZ_AP024355.1"/>
</dbReference>
<dbReference type="InterPro" id="IPR051829">
    <property type="entry name" value="Multiheme_Cytochr_ET"/>
</dbReference>
<dbReference type="PANTHER" id="PTHR35038">
    <property type="entry name" value="DISSIMILATORY SULFITE REDUCTASE SIRA"/>
    <property type="match status" value="1"/>
</dbReference>
<feature type="region of interest" description="Disordered" evidence="2">
    <location>
        <begin position="55"/>
        <end position="80"/>
    </location>
</feature>
<evidence type="ECO:0000313" key="5">
    <source>
        <dbReference type="EMBL" id="BCR03994.1"/>
    </source>
</evidence>
<dbReference type="EMBL" id="AP024355">
    <property type="protein sequence ID" value="BCR03994.1"/>
    <property type="molecule type" value="Genomic_DNA"/>
</dbReference>
<name>A0ABM8HU36_9BACT</name>
<keyword evidence="6" id="KW-1185">Reference proteome</keyword>
<organism evidence="5 6">
    <name type="scientific">Desulfuromonas versatilis</name>
    <dbReference type="NCBI Taxonomy" id="2802975"/>
    <lineage>
        <taxon>Bacteria</taxon>
        <taxon>Pseudomonadati</taxon>
        <taxon>Thermodesulfobacteriota</taxon>
        <taxon>Desulfuromonadia</taxon>
        <taxon>Desulfuromonadales</taxon>
        <taxon>Desulfuromonadaceae</taxon>
        <taxon>Desulfuromonas</taxon>
    </lineage>
</organism>
<feature type="domain" description="Doubled CXXCH motif" evidence="4">
    <location>
        <begin position="79"/>
        <end position="114"/>
    </location>
</feature>
<dbReference type="Pfam" id="PF09699">
    <property type="entry name" value="Paired_CXXCH_1"/>
    <property type="match status" value="2"/>
</dbReference>
<dbReference type="Gene3D" id="3.90.10.10">
    <property type="entry name" value="Cytochrome C3"/>
    <property type="match status" value="1"/>
</dbReference>
<feature type="domain" description="Doubled CXXCH motif" evidence="4">
    <location>
        <begin position="121"/>
        <end position="160"/>
    </location>
</feature>
<dbReference type="PANTHER" id="PTHR35038:SF6">
    <property type="entry name" value="SURFACE LOCALIZED DECAHEME CYTOCHROME C LIPOPROTEIN"/>
    <property type="match status" value="1"/>
</dbReference>
<dbReference type="InterPro" id="IPR036280">
    <property type="entry name" value="Multihaem_cyt_sf"/>
</dbReference>
<accession>A0ABM8HU36</accession>
<reference evidence="5 6" key="1">
    <citation type="journal article" date="2016" name="C (Basel)">
        <title>Selective Growth of and Electricity Production by Marine Exoelectrogenic Bacteria in Self-Aggregated Hydrogel of Microbially Reduced Graphene Oxide.</title>
        <authorList>
            <person name="Yoshida N."/>
            <person name="Goto Y."/>
            <person name="Miyata Y."/>
        </authorList>
    </citation>
    <scope>NUCLEOTIDE SEQUENCE [LARGE SCALE GENOMIC DNA]</scope>
    <source>
        <strain evidence="5 6">NIT-T3</strain>
    </source>
</reference>
<evidence type="ECO:0000256" key="2">
    <source>
        <dbReference type="SAM" id="MobiDB-lite"/>
    </source>
</evidence>
<proteinExistence type="predicted"/>
<evidence type="ECO:0000256" key="1">
    <source>
        <dbReference type="ARBA" id="ARBA00022729"/>
    </source>
</evidence>
<feature type="chain" id="PRO_5047279791" evidence="3">
    <location>
        <begin position="25"/>
        <end position="192"/>
    </location>
</feature>
<dbReference type="NCBIfam" id="TIGR01905">
    <property type="entry name" value="paired_CXXCH_1"/>
    <property type="match status" value="2"/>
</dbReference>
<gene>
    <name evidence="5" type="ORF">DESUT3_10630</name>
</gene>